<dbReference type="SUPFAM" id="SSF53756">
    <property type="entry name" value="UDP-Glycosyltransferase/glycogen phosphorylase"/>
    <property type="match status" value="1"/>
</dbReference>
<reference evidence="2" key="1">
    <citation type="submission" date="2019-12" db="EMBL/GenBank/DDBJ databases">
        <title>Novel species isolated from a subtropical stream in China.</title>
        <authorList>
            <person name="Lu H."/>
        </authorList>
    </citation>
    <scope>NUCLEOTIDE SEQUENCE [LARGE SCALE GENOMIC DNA]</scope>
    <source>
        <strain evidence="2">FT93W</strain>
    </source>
</reference>
<protein>
    <submittedName>
        <fullName evidence="2">Glycosyltransferase</fullName>
    </submittedName>
</protein>
<evidence type="ECO:0000313" key="2">
    <source>
        <dbReference type="EMBL" id="MYN47375.1"/>
    </source>
</evidence>
<evidence type="ECO:0000313" key="3">
    <source>
        <dbReference type="Proteomes" id="UP000444316"/>
    </source>
</evidence>
<dbReference type="Pfam" id="PF13579">
    <property type="entry name" value="Glyco_trans_4_4"/>
    <property type="match status" value="1"/>
</dbReference>
<comment type="caution">
    <text evidence="2">The sequence shown here is derived from an EMBL/GenBank/DDBJ whole genome shotgun (WGS) entry which is preliminary data.</text>
</comment>
<gene>
    <name evidence="2" type="ORF">GTP23_20230</name>
</gene>
<keyword evidence="3" id="KW-1185">Reference proteome</keyword>
<dbReference type="GO" id="GO:0016757">
    <property type="term" value="F:glycosyltransferase activity"/>
    <property type="evidence" value="ECO:0007669"/>
    <property type="project" value="UniProtKB-ARBA"/>
</dbReference>
<dbReference type="CDD" id="cd03801">
    <property type="entry name" value="GT4_PimA-like"/>
    <property type="match status" value="1"/>
</dbReference>
<dbReference type="RefSeq" id="WP_161036739.1">
    <property type="nucleotide sequence ID" value="NZ_WWCL01000004.1"/>
</dbReference>
<feature type="domain" description="Glycosyltransferase subfamily 4-like N-terminal" evidence="1">
    <location>
        <begin position="37"/>
        <end position="195"/>
    </location>
</feature>
<dbReference type="EMBL" id="WWCL01000004">
    <property type="protein sequence ID" value="MYN47375.1"/>
    <property type="molecule type" value="Genomic_DNA"/>
</dbReference>
<accession>A0A845I5G0</accession>
<dbReference type="PANTHER" id="PTHR12526">
    <property type="entry name" value="GLYCOSYLTRANSFERASE"/>
    <property type="match status" value="1"/>
</dbReference>
<proteinExistence type="predicted"/>
<dbReference type="InterPro" id="IPR028098">
    <property type="entry name" value="Glyco_trans_4-like_N"/>
</dbReference>
<organism evidence="2 3">
    <name type="scientific">Duganella fentianensis</name>
    <dbReference type="NCBI Taxonomy" id="2692177"/>
    <lineage>
        <taxon>Bacteria</taxon>
        <taxon>Pseudomonadati</taxon>
        <taxon>Pseudomonadota</taxon>
        <taxon>Betaproteobacteria</taxon>
        <taxon>Burkholderiales</taxon>
        <taxon>Oxalobacteraceae</taxon>
        <taxon>Telluria group</taxon>
        <taxon>Duganella</taxon>
    </lineage>
</organism>
<dbReference type="Pfam" id="PF13692">
    <property type="entry name" value="Glyco_trans_1_4"/>
    <property type="match status" value="1"/>
</dbReference>
<sequence>MDVKLKQAAPGRRPSVCFVAPAIYPVLARDTGIESVGGAEVQQAVLARTLQRAGYEVSVVTMDYGQPAMVEIDGIRVYRAHTPDGGLPVLRFVHPRLTSIWSAMRRADADIYYQRSSGMLTGVVAQFCRMYGRRFIYAAASDGDFYPALPLIAHGRDKWLYRRGLRQADAVVVQHPAQREACAQHFLRADSHIVPSCHAGAAEASAAADGYVLWVGTIKPLKRPELFIELARRLPQFQFRLVGGGSGNALFEQLREQAAALPNLTLTGFVPYAAVDQQFAGARLFVNTSDFEGFPNTFLQAWSRGIPAVSFFDTGATHEGGPVCRQVPDLDAMAACVARLMGDAAAWQAASDHVRRYFDANHTPSAALRAYEQVFAAMGAAGGVV</sequence>
<dbReference type="PANTHER" id="PTHR12526:SF637">
    <property type="entry name" value="GLYCOSYLTRANSFERASE EPSF-RELATED"/>
    <property type="match status" value="1"/>
</dbReference>
<name>A0A845I5G0_9BURK</name>
<evidence type="ECO:0000259" key="1">
    <source>
        <dbReference type="Pfam" id="PF13579"/>
    </source>
</evidence>
<dbReference type="Gene3D" id="3.40.50.2000">
    <property type="entry name" value="Glycogen Phosphorylase B"/>
    <property type="match status" value="2"/>
</dbReference>
<dbReference type="Proteomes" id="UP000444316">
    <property type="component" value="Unassembled WGS sequence"/>
</dbReference>
<keyword evidence="2" id="KW-0808">Transferase</keyword>
<dbReference type="AlphaFoldDB" id="A0A845I5G0"/>